<dbReference type="KEGG" id="fas:105271507"/>
<name>A0A0C9QWS5_9HYME</name>
<feature type="compositionally biased region" description="Polar residues" evidence="1">
    <location>
        <begin position="1"/>
        <end position="10"/>
    </location>
</feature>
<dbReference type="EMBL" id="GBYB01008184">
    <property type="protein sequence ID" value="JAG77951.1"/>
    <property type="molecule type" value="Transcribed_RNA"/>
</dbReference>
<dbReference type="OrthoDB" id="6338233at2759"/>
<accession>A0A0C9QWS5</accession>
<evidence type="ECO:0000313" key="3">
    <source>
        <dbReference type="Proteomes" id="UP000694866"/>
    </source>
</evidence>
<dbReference type="Proteomes" id="UP000694866">
    <property type="component" value="Unplaced"/>
</dbReference>
<dbReference type="RefSeq" id="XP_011311389.1">
    <property type="nucleotide sequence ID" value="XM_011313087.1"/>
</dbReference>
<sequence length="240" mass="27583">MDSIASTKQSNRSRFKRSQHKKIYHKSKKGSNSNDSHSHDKSSQQILFQLDRRFAEISDDDEPKSSKSFEELLNAPVSTSTFVFKSETKWTWDASQFSDYFSVDVNHLSKIFKCIPFNEYVSVEEKYFNKDELTLINSSAELSRKDYIKELESSLVSEQSTDPDKALNHKTIQSEQDIDAVENIEEDLDFLLSLKEPVRVLPVNISSGTSRVAEDVKGRRDVKPTKSIDLEKWLDSVLDD</sequence>
<organism evidence="2">
    <name type="scientific">Fopius arisanus</name>
    <dbReference type="NCBI Taxonomy" id="64838"/>
    <lineage>
        <taxon>Eukaryota</taxon>
        <taxon>Metazoa</taxon>
        <taxon>Ecdysozoa</taxon>
        <taxon>Arthropoda</taxon>
        <taxon>Hexapoda</taxon>
        <taxon>Insecta</taxon>
        <taxon>Pterygota</taxon>
        <taxon>Neoptera</taxon>
        <taxon>Endopterygota</taxon>
        <taxon>Hymenoptera</taxon>
        <taxon>Apocrita</taxon>
        <taxon>Ichneumonoidea</taxon>
        <taxon>Braconidae</taxon>
        <taxon>Opiinae</taxon>
        <taxon>Fopius</taxon>
    </lineage>
</organism>
<accession>A0A9R1TIV2</accession>
<gene>
    <name evidence="2" type="primary">Ube4b_1</name>
    <name evidence="4" type="synonym">LOC105271507</name>
    <name evidence="2" type="ORF">g.39524</name>
</gene>
<keyword evidence="3" id="KW-1185">Reference proteome</keyword>
<feature type="region of interest" description="Disordered" evidence="1">
    <location>
        <begin position="1"/>
        <end position="44"/>
    </location>
</feature>
<reference evidence="2" key="1">
    <citation type="submission" date="2015-01" db="EMBL/GenBank/DDBJ databases">
        <title>Transcriptome Assembly of Fopius arisanus.</title>
        <authorList>
            <person name="Geib S."/>
        </authorList>
    </citation>
    <scope>NUCLEOTIDE SEQUENCE</scope>
</reference>
<evidence type="ECO:0000256" key="1">
    <source>
        <dbReference type="SAM" id="MobiDB-lite"/>
    </source>
</evidence>
<protein>
    <submittedName>
        <fullName evidence="2">Ube4b_1 protein</fullName>
    </submittedName>
</protein>
<proteinExistence type="predicted"/>
<dbReference type="AlphaFoldDB" id="A0A0C9QWS5"/>
<evidence type="ECO:0000313" key="2">
    <source>
        <dbReference type="EMBL" id="JAG77951.1"/>
    </source>
</evidence>
<evidence type="ECO:0000313" key="4">
    <source>
        <dbReference type="RefSeq" id="XP_011311389.1"/>
    </source>
</evidence>
<dbReference type="GeneID" id="105271507"/>
<reference evidence="4" key="2">
    <citation type="submission" date="2025-04" db="UniProtKB">
        <authorList>
            <consortium name="RefSeq"/>
        </authorList>
    </citation>
    <scope>IDENTIFICATION</scope>
    <source>
        <strain evidence="4">USDA-PBARC FA_bdor</strain>
        <tissue evidence="4">Whole organism</tissue>
    </source>
</reference>
<feature type="compositionally biased region" description="Basic residues" evidence="1">
    <location>
        <begin position="11"/>
        <end position="29"/>
    </location>
</feature>